<feature type="chain" id="PRO_5018639993" evidence="1">
    <location>
        <begin position="28"/>
        <end position="181"/>
    </location>
</feature>
<dbReference type="InterPro" id="IPR025421">
    <property type="entry name" value="DUF4148"/>
</dbReference>
<organism evidence="3 4">
    <name type="scientific">Undibacterium parvum</name>
    <dbReference type="NCBI Taxonomy" id="401471"/>
    <lineage>
        <taxon>Bacteria</taxon>
        <taxon>Pseudomonadati</taxon>
        <taxon>Pseudomonadota</taxon>
        <taxon>Betaproteobacteria</taxon>
        <taxon>Burkholderiales</taxon>
        <taxon>Oxalobacteraceae</taxon>
        <taxon>Undibacterium</taxon>
    </lineage>
</organism>
<name>A0A3Q9BQS2_9BURK</name>
<dbReference type="OrthoDB" id="9814399at2"/>
<dbReference type="AlphaFoldDB" id="A0A3Q9BQS2"/>
<dbReference type="Proteomes" id="UP000275663">
    <property type="component" value="Chromosome"/>
</dbReference>
<dbReference type="Gene3D" id="2.40.128.520">
    <property type="match status" value="1"/>
</dbReference>
<dbReference type="KEGG" id="upv:EJN92_10635"/>
<accession>A0A3Q9BQS2</accession>
<keyword evidence="1" id="KW-0732">Signal</keyword>
<gene>
    <name evidence="3" type="ORF">EJN92_10635</name>
</gene>
<evidence type="ECO:0000313" key="3">
    <source>
        <dbReference type="EMBL" id="AZP12418.1"/>
    </source>
</evidence>
<dbReference type="PANTHER" id="PTHR36919">
    <property type="entry name" value="BLR1215 PROTEIN"/>
    <property type="match status" value="1"/>
</dbReference>
<dbReference type="Pfam" id="PF09917">
    <property type="entry name" value="DUF2147"/>
    <property type="match status" value="1"/>
</dbReference>
<protein>
    <submittedName>
        <fullName evidence="3">DUF2147 domain-containing protein</fullName>
    </submittedName>
</protein>
<feature type="signal peptide" evidence="1">
    <location>
        <begin position="1"/>
        <end position="27"/>
    </location>
</feature>
<keyword evidence="4" id="KW-1185">Reference proteome</keyword>
<evidence type="ECO:0000313" key="4">
    <source>
        <dbReference type="Proteomes" id="UP000275663"/>
    </source>
</evidence>
<sequence>MSRKNLLASALLCASLVSLFAISTAQAATTAEGKTRAQVLEELKQAQADGSYYCNDSDRQWECNAIAARQQLALQKAPQLGHWLSQSGLLEIEIAACGQSLCGTVIKELGQNTSSTSALGLQVLSGIKPVSSQQWQGRIYNRGNGLTYECLMSLASPTELHILAYQDTPANGKEQIWNRVD</sequence>
<evidence type="ECO:0000259" key="2">
    <source>
        <dbReference type="Pfam" id="PF09917"/>
    </source>
</evidence>
<dbReference type="Pfam" id="PF13663">
    <property type="entry name" value="DUF4148"/>
    <property type="match status" value="1"/>
</dbReference>
<dbReference type="InterPro" id="IPR019223">
    <property type="entry name" value="DUF2147"/>
</dbReference>
<dbReference type="PANTHER" id="PTHR36919:SF2">
    <property type="entry name" value="BLL6627 PROTEIN"/>
    <property type="match status" value="1"/>
</dbReference>
<dbReference type="EMBL" id="CP034464">
    <property type="protein sequence ID" value="AZP12418.1"/>
    <property type="molecule type" value="Genomic_DNA"/>
</dbReference>
<proteinExistence type="predicted"/>
<reference evidence="3 4" key="1">
    <citation type="journal article" date="2011" name="Int. J. Syst. Evol. Microbiol.">
        <title>Description of Undibacterium oligocarboniphilum sp. nov., isolated from purified water, and Undibacterium pigrum strain CCUG 49012 as the type strain of Undibacterium parvum sp. nov., and emended descriptions of the genus Undibacterium and the species Undibacterium pigrum.</title>
        <authorList>
            <person name="Eder W."/>
            <person name="Wanner G."/>
            <person name="Ludwig W."/>
            <person name="Busse H.J."/>
            <person name="Ziemke-Kageler F."/>
            <person name="Lang E."/>
        </authorList>
    </citation>
    <scope>NUCLEOTIDE SEQUENCE [LARGE SCALE GENOMIC DNA]</scope>
    <source>
        <strain evidence="3 4">DSM 23061</strain>
    </source>
</reference>
<feature type="domain" description="DUF2147" evidence="2">
    <location>
        <begin position="81"/>
        <end position="179"/>
    </location>
</feature>
<dbReference type="RefSeq" id="WP_126127799.1">
    <property type="nucleotide sequence ID" value="NZ_CP034464.1"/>
</dbReference>
<evidence type="ECO:0000256" key="1">
    <source>
        <dbReference type="SAM" id="SignalP"/>
    </source>
</evidence>